<dbReference type="AlphaFoldDB" id="A0A6I2L5S0"/>
<proteinExistence type="predicted"/>
<accession>A0A6I2L5S0</accession>
<evidence type="ECO:0000313" key="2">
    <source>
        <dbReference type="Proteomes" id="UP000433309"/>
    </source>
</evidence>
<gene>
    <name evidence="1" type="ORF">GJ699_23775</name>
</gene>
<comment type="caution">
    <text evidence="1">The sequence shown here is derived from an EMBL/GenBank/DDBJ whole genome shotgun (WGS) entry which is preliminary data.</text>
</comment>
<dbReference type="RefSeq" id="WP_154381011.1">
    <property type="nucleotide sequence ID" value="NZ_WKJK01000014.1"/>
</dbReference>
<name>A0A6I2L5S0_9BURK</name>
<organism evidence="1 2">
    <name type="scientific">Duganella guangzhouensis</name>
    <dbReference type="NCBI Taxonomy" id="2666084"/>
    <lineage>
        <taxon>Bacteria</taxon>
        <taxon>Pseudomonadati</taxon>
        <taxon>Pseudomonadota</taxon>
        <taxon>Betaproteobacteria</taxon>
        <taxon>Burkholderiales</taxon>
        <taxon>Oxalobacteraceae</taxon>
        <taxon>Telluria group</taxon>
        <taxon>Duganella</taxon>
    </lineage>
</organism>
<sequence length="240" mass="25336">MARPARRRDQRGAALILLLLLLGLAGAGLLMAAYGQRSNQLQRRQQTLTQLAEAREALLGFAAQYGRLPRPALSALDGQEAAQACSDGAACSGYLPWVTLGLPAGDAWGKLLRYSVAPAMTTSPVTAVLAVADRRLLGRDRRGAVVPQSGQEHCSVDTPCAAALLLSSGRNLGTSVYGIAQGNDGLANSDEQYNNNQGADFLSRAATDDPRAAGGEFDDLVLAVDVRRLYQRMNAAGMLK</sequence>
<reference evidence="1 2" key="1">
    <citation type="submission" date="2019-11" db="EMBL/GenBank/DDBJ databases">
        <title>Novel species isolated from a subtropical stream in China.</title>
        <authorList>
            <person name="Lu H."/>
        </authorList>
    </citation>
    <scope>NUCLEOTIDE SEQUENCE [LARGE SCALE GENOMIC DNA]</scope>
    <source>
        <strain evidence="1 2">FT80W</strain>
    </source>
</reference>
<evidence type="ECO:0000313" key="1">
    <source>
        <dbReference type="EMBL" id="MRW93022.1"/>
    </source>
</evidence>
<dbReference type="Proteomes" id="UP000433309">
    <property type="component" value="Unassembled WGS sequence"/>
</dbReference>
<dbReference type="EMBL" id="WKJK01000014">
    <property type="protein sequence ID" value="MRW93022.1"/>
    <property type="molecule type" value="Genomic_DNA"/>
</dbReference>
<keyword evidence="2" id="KW-1185">Reference proteome</keyword>
<protein>
    <submittedName>
        <fullName evidence="1">Uncharacterized protein</fullName>
    </submittedName>
</protein>